<dbReference type="EMBL" id="LR824560">
    <property type="protein sequence ID" value="CAH1642963.1"/>
    <property type="molecule type" value="Genomic_DNA"/>
</dbReference>
<sequence>MEKNGQETPFFFFLFFFFCFLKRCPTLGFSPVSWVCLQTYKFTYTSQPDPEQQSVDHTKICSGRESNPRPLARQSHLRPLGQRGSLRVQMYKKS</sequence>
<keyword evidence="1" id="KW-0732">Signal</keyword>
<accession>A0A9P0N5B2</accession>
<evidence type="ECO:0000313" key="3">
    <source>
        <dbReference type="Proteomes" id="UP001153321"/>
    </source>
</evidence>
<dbReference type="AlphaFoldDB" id="A0A9P0N5B2"/>
<gene>
    <name evidence="2" type="ORF">SPLIT_LOCUS8319</name>
</gene>
<evidence type="ECO:0000313" key="2">
    <source>
        <dbReference type="EMBL" id="CAH1642963.1"/>
    </source>
</evidence>
<proteinExistence type="predicted"/>
<feature type="chain" id="PRO_5040373726" description="Secreted protein" evidence="1">
    <location>
        <begin position="29"/>
        <end position="94"/>
    </location>
</feature>
<organism evidence="2 3">
    <name type="scientific">Spodoptera littoralis</name>
    <name type="common">Egyptian cotton leafworm</name>
    <dbReference type="NCBI Taxonomy" id="7109"/>
    <lineage>
        <taxon>Eukaryota</taxon>
        <taxon>Metazoa</taxon>
        <taxon>Ecdysozoa</taxon>
        <taxon>Arthropoda</taxon>
        <taxon>Hexapoda</taxon>
        <taxon>Insecta</taxon>
        <taxon>Pterygota</taxon>
        <taxon>Neoptera</taxon>
        <taxon>Endopterygota</taxon>
        <taxon>Lepidoptera</taxon>
        <taxon>Glossata</taxon>
        <taxon>Ditrysia</taxon>
        <taxon>Noctuoidea</taxon>
        <taxon>Noctuidae</taxon>
        <taxon>Amphipyrinae</taxon>
        <taxon>Spodoptera</taxon>
    </lineage>
</organism>
<feature type="signal peptide" evidence="1">
    <location>
        <begin position="1"/>
        <end position="28"/>
    </location>
</feature>
<protein>
    <recommendedName>
        <fullName evidence="4">Secreted protein</fullName>
    </recommendedName>
</protein>
<reference evidence="2" key="1">
    <citation type="submission" date="2022-02" db="EMBL/GenBank/DDBJ databases">
        <authorList>
            <person name="King R."/>
        </authorList>
    </citation>
    <scope>NUCLEOTIDE SEQUENCE</scope>
</reference>
<name>A0A9P0N5B2_SPOLI</name>
<dbReference type="Proteomes" id="UP001153321">
    <property type="component" value="Chromosome 29"/>
</dbReference>
<evidence type="ECO:0008006" key="4">
    <source>
        <dbReference type="Google" id="ProtNLM"/>
    </source>
</evidence>
<keyword evidence="3" id="KW-1185">Reference proteome</keyword>
<evidence type="ECO:0000256" key="1">
    <source>
        <dbReference type="SAM" id="SignalP"/>
    </source>
</evidence>